<evidence type="ECO:0000256" key="2">
    <source>
        <dbReference type="ARBA" id="ARBA00023015"/>
    </source>
</evidence>
<sequence length="266" mass="29133">MPDLPLTLDISDVARRTGLTTRALRFYEARGLVRPLRSASGRRFYGPAELERVHQIVTLKRAGLTLAQIERFTRDGPVSLARIVAAQLAALSAQADDIAAARALLLTVQSRIERSEPIDVATFCSLIQHGDRLMTHDQWDLVTDRFFTPEEKAAFAETGRQMPPEYDPAAYAAQWADLGGRIKAALPLAPESGAAQAFLDEWQALLAPFEAVATPAMRSGVNAMYQRMDEWQHEADPGFDATVFGFIQEAMVARKAAGGHGRACPS</sequence>
<dbReference type="PANTHER" id="PTHR30204:SF69">
    <property type="entry name" value="MERR-FAMILY TRANSCRIPTIONAL REGULATOR"/>
    <property type="match status" value="1"/>
</dbReference>
<dbReference type="InterPro" id="IPR000551">
    <property type="entry name" value="MerR-type_HTH_dom"/>
</dbReference>
<protein>
    <submittedName>
        <fullName evidence="6">MerR family transcriptional regulator</fullName>
    </submittedName>
</protein>
<dbReference type="GO" id="GO:0003700">
    <property type="term" value="F:DNA-binding transcription factor activity"/>
    <property type="evidence" value="ECO:0007669"/>
    <property type="project" value="InterPro"/>
</dbReference>
<dbReference type="InterPro" id="IPR012925">
    <property type="entry name" value="TipAS_dom"/>
</dbReference>
<evidence type="ECO:0000256" key="3">
    <source>
        <dbReference type="ARBA" id="ARBA00023125"/>
    </source>
</evidence>
<evidence type="ECO:0000256" key="1">
    <source>
        <dbReference type="ARBA" id="ARBA00022491"/>
    </source>
</evidence>
<dbReference type="PROSITE" id="PS00552">
    <property type="entry name" value="HTH_MERR_1"/>
    <property type="match status" value="1"/>
</dbReference>
<dbReference type="Proteomes" id="UP000319931">
    <property type="component" value="Unassembled WGS sequence"/>
</dbReference>
<dbReference type="SMART" id="SM00422">
    <property type="entry name" value="HTH_MERR"/>
    <property type="match status" value="1"/>
</dbReference>
<dbReference type="RefSeq" id="WP_140846967.1">
    <property type="nucleotide sequence ID" value="NZ_RCZC01000001.1"/>
</dbReference>
<evidence type="ECO:0000313" key="6">
    <source>
        <dbReference type="EMBL" id="TPG56243.1"/>
    </source>
</evidence>
<dbReference type="CDD" id="cd00592">
    <property type="entry name" value="HTH_MerR-like"/>
    <property type="match status" value="1"/>
</dbReference>
<dbReference type="OrthoDB" id="9803659at2"/>
<dbReference type="InterPro" id="IPR047057">
    <property type="entry name" value="MerR_fam"/>
</dbReference>
<keyword evidence="1" id="KW-0678">Repressor</keyword>
<keyword evidence="2" id="KW-0805">Transcription regulation</keyword>
<dbReference type="Gene3D" id="1.10.1660.10">
    <property type="match status" value="1"/>
</dbReference>
<feature type="domain" description="HTH merR-type" evidence="5">
    <location>
        <begin position="7"/>
        <end position="75"/>
    </location>
</feature>
<organism evidence="6 7">
    <name type="scientific">Sphingomonas glacialis</name>
    <dbReference type="NCBI Taxonomy" id="658225"/>
    <lineage>
        <taxon>Bacteria</taxon>
        <taxon>Pseudomonadati</taxon>
        <taxon>Pseudomonadota</taxon>
        <taxon>Alphaproteobacteria</taxon>
        <taxon>Sphingomonadales</taxon>
        <taxon>Sphingomonadaceae</taxon>
        <taxon>Sphingomonas</taxon>
    </lineage>
</organism>
<keyword evidence="4" id="KW-0804">Transcription</keyword>
<comment type="caution">
    <text evidence="6">The sequence shown here is derived from an EMBL/GenBank/DDBJ whole genome shotgun (WGS) entry which is preliminary data.</text>
</comment>
<dbReference type="PRINTS" id="PR00040">
    <property type="entry name" value="HTHMERR"/>
</dbReference>
<gene>
    <name evidence="6" type="ORF">EAH76_01325</name>
</gene>
<dbReference type="GO" id="GO:0003677">
    <property type="term" value="F:DNA binding"/>
    <property type="evidence" value="ECO:0007669"/>
    <property type="project" value="UniProtKB-KW"/>
</dbReference>
<dbReference type="PANTHER" id="PTHR30204">
    <property type="entry name" value="REDOX-CYCLING DRUG-SENSING TRANSCRIPTIONAL ACTIVATOR SOXR"/>
    <property type="match status" value="1"/>
</dbReference>
<keyword evidence="3" id="KW-0238">DNA-binding</keyword>
<dbReference type="Pfam" id="PF07739">
    <property type="entry name" value="TipAS"/>
    <property type="match status" value="1"/>
</dbReference>
<evidence type="ECO:0000256" key="4">
    <source>
        <dbReference type="ARBA" id="ARBA00023163"/>
    </source>
</evidence>
<dbReference type="InterPro" id="IPR009061">
    <property type="entry name" value="DNA-bd_dom_put_sf"/>
</dbReference>
<name>A0A502G5R8_9SPHN</name>
<dbReference type="AlphaFoldDB" id="A0A502G5R8"/>
<dbReference type="EMBL" id="RCZC01000001">
    <property type="protein sequence ID" value="TPG56243.1"/>
    <property type="molecule type" value="Genomic_DNA"/>
</dbReference>
<dbReference type="PROSITE" id="PS50937">
    <property type="entry name" value="HTH_MERR_2"/>
    <property type="match status" value="1"/>
</dbReference>
<accession>A0A502G5R8</accession>
<keyword evidence="7" id="KW-1185">Reference proteome</keyword>
<evidence type="ECO:0000259" key="5">
    <source>
        <dbReference type="PROSITE" id="PS50937"/>
    </source>
</evidence>
<evidence type="ECO:0000313" key="7">
    <source>
        <dbReference type="Proteomes" id="UP000319931"/>
    </source>
</evidence>
<reference evidence="6 7" key="1">
    <citation type="journal article" date="2019" name="Environ. Microbiol.">
        <title>Species interactions and distinct microbial communities in high Arctic permafrost affected cryosols are associated with the CH4 and CO2 gas fluxes.</title>
        <authorList>
            <person name="Altshuler I."/>
            <person name="Hamel J."/>
            <person name="Turney S."/>
            <person name="Magnuson E."/>
            <person name="Levesque R."/>
            <person name="Greer C."/>
            <person name="Whyte L.G."/>
        </authorList>
    </citation>
    <scope>NUCLEOTIDE SEQUENCE [LARGE SCALE GENOMIC DNA]</scope>
    <source>
        <strain evidence="6 7">E6.1</strain>
    </source>
</reference>
<proteinExistence type="predicted"/>
<dbReference type="Pfam" id="PF13411">
    <property type="entry name" value="MerR_1"/>
    <property type="match status" value="1"/>
</dbReference>
<dbReference type="SUPFAM" id="SSF46955">
    <property type="entry name" value="Putative DNA-binding domain"/>
    <property type="match status" value="1"/>
</dbReference>